<evidence type="ECO:0000313" key="1">
    <source>
        <dbReference type="EMBL" id="EEW36571.1"/>
    </source>
</evidence>
<protein>
    <recommendedName>
        <fullName evidence="3">YolD-like protein</fullName>
    </recommendedName>
</protein>
<dbReference type="Proteomes" id="UP000005926">
    <property type="component" value="Unassembled WGS sequence"/>
</dbReference>
<name>C8NIE5_9LACT</name>
<reference evidence="1 2" key="1">
    <citation type="submission" date="2009-08" db="EMBL/GenBank/DDBJ databases">
        <authorList>
            <person name="Muzny D."/>
            <person name="Qin X."/>
            <person name="Deng J."/>
            <person name="Jiang H."/>
            <person name="Liu Y."/>
            <person name="Qu J."/>
            <person name="Song X.-Z."/>
            <person name="Zhang L."/>
            <person name="Thornton R."/>
            <person name="Coyle M."/>
            <person name="Francisco L."/>
            <person name="Jackson L."/>
            <person name="Javaid M."/>
            <person name="Korchina V."/>
            <person name="Kovar C."/>
            <person name="Mata R."/>
            <person name="Mathew T."/>
            <person name="Ngo R."/>
            <person name="Nguyen L."/>
            <person name="Nguyen N."/>
            <person name="Okwuonu G."/>
            <person name="Ongeri F."/>
            <person name="Pham C."/>
            <person name="Simmons D."/>
            <person name="Wilczek-Boney K."/>
            <person name="Hale W."/>
            <person name="Jakkamsetti A."/>
            <person name="Pham P."/>
            <person name="Ruth R."/>
            <person name="San Lucas F."/>
            <person name="Warren J."/>
            <person name="Zhang J."/>
            <person name="Zhao Z."/>
            <person name="Zhou C."/>
            <person name="Zhu D."/>
            <person name="Lee S."/>
            <person name="Bess C."/>
            <person name="Blankenburg K."/>
            <person name="Forbes L."/>
            <person name="Fu Q."/>
            <person name="Gubbala S."/>
            <person name="Hirani K."/>
            <person name="Jayaseelan J.C."/>
            <person name="Lara F."/>
            <person name="Munidasa M."/>
            <person name="Palculict T."/>
            <person name="Patil S."/>
            <person name="Pu L.-L."/>
            <person name="Saada N."/>
            <person name="Tang L."/>
            <person name="Weissenberger G."/>
            <person name="Zhu Y."/>
            <person name="Hemphill L."/>
            <person name="Shang Y."/>
            <person name="Youmans B."/>
            <person name="Ayvaz T."/>
            <person name="Ross M."/>
            <person name="Santibanez J."/>
            <person name="Aqrawi P."/>
            <person name="Gross S."/>
            <person name="Joshi V."/>
            <person name="Fowler G."/>
            <person name="Nazareth L."/>
            <person name="Reid J."/>
            <person name="Worley K."/>
            <person name="Petrosino J."/>
            <person name="Highlander S."/>
            <person name="Gibbs R."/>
        </authorList>
    </citation>
    <scope>NUCLEOTIDE SEQUENCE [LARGE SCALE GENOMIC DNA]</scope>
    <source>
        <strain evidence="1 2">ATCC 49175</strain>
    </source>
</reference>
<gene>
    <name evidence="1" type="ORF">HMPREF0444_1690</name>
</gene>
<organism evidence="1 2">
    <name type="scientific">Granulicatella adiacens ATCC 49175</name>
    <dbReference type="NCBI Taxonomy" id="638301"/>
    <lineage>
        <taxon>Bacteria</taxon>
        <taxon>Bacillati</taxon>
        <taxon>Bacillota</taxon>
        <taxon>Bacilli</taxon>
        <taxon>Lactobacillales</taxon>
        <taxon>Carnobacteriaceae</taxon>
        <taxon>Granulicatella</taxon>
    </lineage>
</organism>
<sequence length="120" mass="14254">MNMRMYLPYKATREYTDRGMAKWQGFFLSEHTSEIAKEKRMEHYTSRLTKEEKWTLLTQLYVHRQLACFRVKKKEGHEMVVGVPVELSGEAVYVESQAEARWLSISDLQELYLVETAEEE</sequence>
<evidence type="ECO:0000313" key="2">
    <source>
        <dbReference type="Proteomes" id="UP000005926"/>
    </source>
</evidence>
<dbReference type="RefSeq" id="WP_005606244.1">
    <property type="nucleotide sequence ID" value="NZ_GG694016.1"/>
</dbReference>
<dbReference type="HOGENOM" id="CLU_132560_2_0_9"/>
<evidence type="ECO:0008006" key="3">
    <source>
        <dbReference type="Google" id="ProtNLM"/>
    </source>
</evidence>
<accession>C8NIE5</accession>
<comment type="caution">
    <text evidence="1">The sequence shown here is derived from an EMBL/GenBank/DDBJ whole genome shotgun (WGS) entry which is preliminary data.</text>
</comment>
<dbReference type="EMBL" id="ACKZ01000028">
    <property type="protein sequence ID" value="EEW36571.1"/>
    <property type="molecule type" value="Genomic_DNA"/>
</dbReference>
<dbReference type="AlphaFoldDB" id="C8NIE5"/>
<proteinExistence type="predicted"/>
<dbReference type="STRING" id="638301.HMPREF0444_1690"/>
<dbReference type="eggNOG" id="ENOG5033028">
    <property type="taxonomic scope" value="Bacteria"/>
</dbReference>
<keyword evidence="2" id="KW-1185">Reference proteome</keyword>